<dbReference type="Gene3D" id="1.10.287.950">
    <property type="entry name" value="Methyl-accepting chemotaxis protein"/>
    <property type="match status" value="1"/>
</dbReference>
<reference evidence="13" key="1">
    <citation type="submission" date="2015-08" db="EMBL/GenBank/DDBJ databases">
        <authorList>
            <person name="Varghese N."/>
        </authorList>
    </citation>
    <scope>NUCLEOTIDE SEQUENCE [LARGE SCALE GENOMIC DNA]</scope>
    <source>
        <strain evidence="13">JCM 18476</strain>
    </source>
</reference>
<evidence type="ECO:0000313" key="13">
    <source>
        <dbReference type="Proteomes" id="UP000182769"/>
    </source>
</evidence>
<dbReference type="FunFam" id="1.10.287.950:FF:000001">
    <property type="entry name" value="Methyl-accepting chemotaxis sensory transducer"/>
    <property type="match status" value="1"/>
</dbReference>
<dbReference type="GO" id="GO:0004888">
    <property type="term" value="F:transmembrane signaling receptor activity"/>
    <property type="evidence" value="ECO:0007669"/>
    <property type="project" value="InterPro"/>
</dbReference>
<keyword evidence="3" id="KW-0145">Chemotaxis</keyword>
<evidence type="ECO:0000259" key="11">
    <source>
        <dbReference type="PROSITE" id="PS50111"/>
    </source>
</evidence>
<evidence type="ECO:0000256" key="9">
    <source>
        <dbReference type="PROSITE-ProRule" id="PRU00284"/>
    </source>
</evidence>
<organism evidence="12 13">
    <name type="scientific">Marinomonas fungiae</name>
    <dbReference type="NCBI Taxonomy" id="1137284"/>
    <lineage>
        <taxon>Bacteria</taxon>
        <taxon>Pseudomonadati</taxon>
        <taxon>Pseudomonadota</taxon>
        <taxon>Gammaproteobacteria</taxon>
        <taxon>Oceanospirillales</taxon>
        <taxon>Oceanospirillaceae</taxon>
        <taxon>Marinomonas</taxon>
    </lineage>
</organism>
<dbReference type="PROSITE" id="PS50111">
    <property type="entry name" value="CHEMOTAXIS_TRANSDUC_2"/>
    <property type="match status" value="1"/>
</dbReference>
<dbReference type="GO" id="GO:0007165">
    <property type="term" value="P:signal transduction"/>
    <property type="evidence" value="ECO:0007669"/>
    <property type="project" value="UniProtKB-KW"/>
</dbReference>
<feature type="transmembrane region" description="Helical" evidence="10">
    <location>
        <begin position="385"/>
        <end position="412"/>
    </location>
</feature>
<dbReference type="STRING" id="1137284.GCA_001418205_02497"/>
<dbReference type="InterPro" id="IPR004090">
    <property type="entry name" value="Chemotax_Me-accpt_rcpt"/>
</dbReference>
<keyword evidence="7 9" id="KW-0807">Transducer</keyword>
<accession>A0A0K6ING6</accession>
<keyword evidence="2" id="KW-1003">Cell membrane</keyword>
<dbReference type="Proteomes" id="UP000182769">
    <property type="component" value="Unassembled WGS sequence"/>
</dbReference>
<dbReference type="SMART" id="SM00283">
    <property type="entry name" value="MA"/>
    <property type="match status" value="1"/>
</dbReference>
<keyword evidence="4 10" id="KW-0812">Transmembrane</keyword>
<evidence type="ECO:0000313" key="12">
    <source>
        <dbReference type="EMBL" id="CUB04626.1"/>
    </source>
</evidence>
<dbReference type="Gene3D" id="3.30.450.20">
    <property type="entry name" value="PAS domain"/>
    <property type="match status" value="1"/>
</dbReference>
<proteinExistence type="inferred from homology"/>
<dbReference type="PANTHER" id="PTHR32089">
    <property type="entry name" value="METHYL-ACCEPTING CHEMOTAXIS PROTEIN MCPB"/>
    <property type="match status" value="1"/>
</dbReference>
<dbReference type="RefSeq" id="WP_055463565.1">
    <property type="nucleotide sequence ID" value="NZ_CYHG01000007.1"/>
</dbReference>
<evidence type="ECO:0000256" key="8">
    <source>
        <dbReference type="ARBA" id="ARBA00029447"/>
    </source>
</evidence>
<evidence type="ECO:0000256" key="3">
    <source>
        <dbReference type="ARBA" id="ARBA00022500"/>
    </source>
</evidence>
<dbReference type="InterPro" id="IPR004089">
    <property type="entry name" value="MCPsignal_dom"/>
</dbReference>
<keyword evidence="6 10" id="KW-0472">Membrane</keyword>
<dbReference type="AlphaFoldDB" id="A0A0K6ING6"/>
<dbReference type="InterPro" id="IPR033479">
    <property type="entry name" value="dCache_1"/>
</dbReference>
<dbReference type="Pfam" id="PF02743">
    <property type="entry name" value="dCache_1"/>
    <property type="match status" value="1"/>
</dbReference>
<feature type="domain" description="Methyl-accepting transducer" evidence="11">
    <location>
        <begin position="467"/>
        <end position="703"/>
    </location>
</feature>
<comment type="subcellular location">
    <subcellularLocation>
        <location evidence="1">Cell membrane</location>
        <topology evidence="1">Multi-pass membrane protein</topology>
    </subcellularLocation>
</comment>
<evidence type="ECO:0000256" key="5">
    <source>
        <dbReference type="ARBA" id="ARBA00022989"/>
    </source>
</evidence>
<dbReference type="GO" id="GO:0006935">
    <property type="term" value="P:chemotaxis"/>
    <property type="evidence" value="ECO:0007669"/>
    <property type="project" value="UniProtKB-KW"/>
</dbReference>
<comment type="similarity">
    <text evidence="8">Belongs to the methyl-accepting chemotaxis (MCP) protein family.</text>
</comment>
<evidence type="ECO:0000256" key="2">
    <source>
        <dbReference type="ARBA" id="ARBA00022475"/>
    </source>
</evidence>
<keyword evidence="13" id="KW-1185">Reference proteome</keyword>
<dbReference type="GO" id="GO:0005886">
    <property type="term" value="C:plasma membrane"/>
    <property type="evidence" value="ECO:0007669"/>
    <property type="project" value="UniProtKB-SubCell"/>
</dbReference>
<evidence type="ECO:0000256" key="6">
    <source>
        <dbReference type="ARBA" id="ARBA00023136"/>
    </source>
</evidence>
<protein>
    <submittedName>
        <fullName evidence="12">Methyl-accepting chemotaxis protein</fullName>
    </submittedName>
</protein>
<evidence type="ECO:0000256" key="7">
    <source>
        <dbReference type="ARBA" id="ARBA00023224"/>
    </source>
</evidence>
<dbReference type="CDD" id="cd18774">
    <property type="entry name" value="PDC2_HK_sensor"/>
    <property type="match status" value="1"/>
</dbReference>
<sequence>MSFKSKIVLILLGVGIFPALIMAGVLTWLSSQALSQSVFDHLTSIRSAKAATVTQYLETLSHEVEILAQSPDIVQAFKALDSAFYSVPKDISSAQQQSLRSYYERQFLPRWREQKAQASTQDVMNLMSSLTPQAKYLQYQYISNNTHPVGSKDNLLVDDGNTAYGAEHKRIHPYMRAIQQRFGFYDLFIVDLKGSVVYSVFKELDFATNLKNGPYANSGLAEAYNKALNLGSKQVSVTDFSLYIPSYDAPAGFISSPVFEDGQKIGVVIAQFPIEQLNAVMAERDGLGETGETYLVGVDGLMRSDSYLDPKSRSVLASFSNPKAGRVETEAVRAAQNGLTGTRIITDYNGHPVLSSFAPLPFAGLGWSILAEMDEAEAMAARNQMLAISVALVILAAVMGSVVAILVARMVLRPLGAEPNLMREIADRIANGDLTMQFSHSNDNSVYRSMAVMADGLRSLVSDIRRSALHQSETAHELAVISEQTSGAIREQHANTAQIAASTSQMNSTSAEVSQTIQNVAGATREAKDKVIESVNLATSASQALHEMGQELEKSGEQVDILAQQVLSISSVLESIQGISDQTNLLALNAAIEAARAGESGRGFAVVADEVRSLAQSTQQETEQISNIINQLQHGAKQAQILVRGGIETSRKVSNQTSNTSTKLREAMIKVDYVDEMTLQIASSAEQQSSVSAEISGNIEALSCSSSQIEQTVEEISRSSEEVARLSGDLNVLVDKFKVA</sequence>
<dbReference type="EMBL" id="CYHG01000007">
    <property type="protein sequence ID" value="CUB04626.1"/>
    <property type="molecule type" value="Genomic_DNA"/>
</dbReference>
<keyword evidence="5 10" id="KW-1133">Transmembrane helix</keyword>
<name>A0A0K6ING6_9GAMM</name>
<evidence type="ECO:0000256" key="10">
    <source>
        <dbReference type="SAM" id="Phobius"/>
    </source>
</evidence>
<dbReference type="Pfam" id="PF00015">
    <property type="entry name" value="MCPsignal"/>
    <property type="match status" value="1"/>
</dbReference>
<evidence type="ECO:0000256" key="1">
    <source>
        <dbReference type="ARBA" id="ARBA00004651"/>
    </source>
</evidence>
<dbReference type="SUPFAM" id="SSF58104">
    <property type="entry name" value="Methyl-accepting chemotaxis protein (MCP) signaling domain"/>
    <property type="match status" value="1"/>
</dbReference>
<gene>
    <name evidence="12" type="ORF">Ga0061065_107200</name>
</gene>
<dbReference type="PANTHER" id="PTHR32089:SF120">
    <property type="entry name" value="METHYL-ACCEPTING CHEMOTAXIS PROTEIN TLPQ"/>
    <property type="match status" value="1"/>
</dbReference>
<dbReference type="PRINTS" id="PR00260">
    <property type="entry name" value="CHEMTRNSDUCR"/>
</dbReference>
<evidence type="ECO:0000256" key="4">
    <source>
        <dbReference type="ARBA" id="ARBA00022692"/>
    </source>
</evidence>